<evidence type="ECO:0008006" key="6">
    <source>
        <dbReference type="Google" id="ProtNLM"/>
    </source>
</evidence>
<dbReference type="OrthoDB" id="9796287at2"/>
<dbReference type="SUPFAM" id="SSF103025">
    <property type="entry name" value="Folate-binding domain"/>
    <property type="match status" value="1"/>
</dbReference>
<protein>
    <recommendedName>
        <fullName evidence="6">Aminomethyltransferase folate-binding domain-containing protein</fullName>
    </recommendedName>
</protein>
<name>A0A1I3DIB6_9PLAN</name>
<reference evidence="5" key="1">
    <citation type="submission" date="2016-10" db="EMBL/GenBank/DDBJ databases">
        <authorList>
            <person name="Varghese N."/>
            <person name="Submissions S."/>
        </authorList>
    </citation>
    <scope>NUCLEOTIDE SEQUENCE [LARGE SCALE GENOMIC DNA]</scope>
    <source>
        <strain evidence="5">DSM 26348</strain>
    </source>
</reference>
<organism evidence="4 5">
    <name type="scientific">Planctomicrobium piriforme</name>
    <dbReference type="NCBI Taxonomy" id="1576369"/>
    <lineage>
        <taxon>Bacteria</taxon>
        <taxon>Pseudomonadati</taxon>
        <taxon>Planctomycetota</taxon>
        <taxon>Planctomycetia</taxon>
        <taxon>Planctomycetales</taxon>
        <taxon>Planctomycetaceae</taxon>
        <taxon>Planctomicrobium</taxon>
    </lineage>
</organism>
<dbReference type="InterPro" id="IPR029043">
    <property type="entry name" value="GcvT/YgfZ_C"/>
</dbReference>
<evidence type="ECO:0000259" key="2">
    <source>
        <dbReference type="Pfam" id="PF01571"/>
    </source>
</evidence>
<evidence type="ECO:0000256" key="1">
    <source>
        <dbReference type="ARBA" id="ARBA00022946"/>
    </source>
</evidence>
<dbReference type="InterPro" id="IPR045179">
    <property type="entry name" value="YgfZ/GcvT"/>
</dbReference>
<evidence type="ECO:0000313" key="4">
    <source>
        <dbReference type="EMBL" id="SFH86406.1"/>
    </source>
</evidence>
<dbReference type="Gene3D" id="3.30.1360.120">
    <property type="entry name" value="Probable tRNA modification gtpase trme, domain 1"/>
    <property type="match status" value="1"/>
</dbReference>
<dbReference type="Proteomes" id="UP000199518">
    <property type="component" value="Unassembled WGS sequence"/>
</dbReference>
<dbReference type="InterPro" id="IPR017703">
    <property type="entry name" value="YgfZ/GCV_T_CS"/>
</dbReference>
<dbReference type="GO" id="GO:0016226">
    <property type="term" value="P:iron-sulfur cluster assembly"/>
    <property type="evidence" value="ECO:0007669"/>
    <property type="project" value="TreeGrafter"/>
</dbReference>
<dbReference type="PIRSF" id="PIRSF006487">
    <property type="entry name" value="GcvT"/>
    <property type="match status" value="1"/>
</dbReference>
<proteinExistence type="predicted"/>
<gene>
    <name evidence="4" type="ORF">SAMN05421753_103253</name>
</gene>
<dbReference type="AlphaFoldDB" id="A0A1I3DIB6"/>
<dbReference type="InterPro" id="IPR027266">
    <property type="entry name" value="TrmE/GcvT-like"/>
</dbReference>
<keyword evidence="5" id="KW-1185">Reference proteome</keyword>
<dbReference type="SUPFAM" id="SSF101790">
    <property type="entry name" value="Aminomethyltransferase beta-barrel domain"/>
    <property type="match status" value="1"/>
</dbReference>
<feature type="domain" description="Aminomethyltransferase C-terminal" evidence="3">
    <location>
        <begin position="240"/>
        <end position="310"/>
    </location>
</feature>
<dbReference type="PANTHER" id="PTHR22602">
    <property type="entry name" value="TRANSFERASE CAF17, MITOCHONDRIAL-RELATED"/>
    <property type="match status" value="1"/>
</dbReference>
<dbReference type="InterPro" id="IPR013977">
    <property type="entry name" value="GcvT_C"/>
</dbReference>
<dbReference type="EMBL" id="FOQD01000003">
    <property type="protein sequence ID" value="SFH86406.1"/>
    <property type="molecule type" value="Genomic_DNA"/>
</dbReference>
<dbReference type="RefSeq" id="WP_092048273.1">
    <property type="nucleotide sequence ID" value="NZ_FOQD01000003.1"/>
</dbReference>
<dbReference type="Pfam" id="PF08669">
    <property type="entry name" value="GCV_T_C"/>
    <property type="match status" value="1"/>
</dbReference>
<dbReference type="STRING" id="1576369.SAMN05421753_103253"/>
<dbReference type="Pfam" id="PF01571">
    <property type="entry name" value="GCV_T"/>
    <property type="match status" value="1"/>
</dbReference>
<accession>A0A1I3DIB6</accession>
<sequence>MTLPPAVSFDLSDWTQLDVSGPDARKFLHNFCTNDINGLRPGQRREAFFCDIKGRVLGHVQVFADEQRMRLIGVPGTAEKLVPHLKKYLLDADVTIVDRTAELGLLCVCGEQTAQSLSTAFGAAIEVALGQCQTLESVGGSYLIGATDVVSAPAVLISAERERLTDFRERLPDEVIALGTPELFELLRIAAAFPWYGRDLGPENIAQEAARTPQTISFTKGCYLGQEPIARLDAMGHTNKELRVLQIAGDHVQPGSAVLANGAQVGTLTSVAMGEERGRSLALGMIRTKFAAPGTELVIQSEGNEFSAMIA</sequence>
<dbReference type="PANTHER" id="PTHR22602:SF0">
    <property type="entry name" value="TRANSFERASE CAF17, MITOCHONDRIAL-RELATED"/>
    <property type="match status" value="1"/>
</dbReference>
<evidence type="ECO:0000259" key="3">
    <source>
        <dbReference type="Pfam" id="PF08669"/>
    </source>
</evidence>
<keyword evidence="1" id="KW-0809">Transit peptide</keyword>
<feature type="domain" description="GCVT N-terminal" evidence="2">
    <location>
        <begin position="8"/>
        <end position="123"/>
    </location>
</feature>
<dbReference type="NCBIfam" id="TIGR03317">
    <property type="entry name" value="ygfZ_signature"/>
    <property type="match status" value="1"/>
</dbReference>
<evidence type="ECO:0000313" key="5">
    <source>
        <dbReference type="Proteomes" id="UP000199518"/>
    </source>
</evidence>
<dbReference type="InterPro" id="IPR006222">
    <property type="entry name" value="GCVT_N"/>
</dbReference>